<dbReference type="Gene3D" id="3.40.50.1820">
    <property type="entry name" value="alpha/beta hydrolase"/>
    <property type="match status" value="1"/>
</dbReference>
<evidence type="ECO:0000256" key="1">
    <source>
        <dbReference type="ARBA" id="ARBA00022729"/>
    </source>
</evidence>
<keyword evidence="1" id="KW-0732">Signal</keyword>
<dbReference type="KEGG" id="ahb:bsdtb5_04960"/>
<evidence type="ECO:0008006" key="5">
    <source>
        <dbReference type="Google" id="ProtNLM"/>
    </source>
</evidence>
<dbReference type="GO" id="GO:0016787">
    <property type="term" value="F:hydrolase activity"/>
    <property type="evidence" value="ECO:0007669"/>
    <property type="project" value="UniProtKB-KW"/>
</dbReference>
<gene>
    <name evidence="3" type="ORF">bsdtb5_04960</name>
</gene>
<dbReference type="InterPro" id="IPR029058">
    <property type="entry name" value="AB_hydrolase_fold"/>
</dbReference>
<dbReference type="AlphaFoldDB" id="A0A7R7EHZ0"/>
<dbReference type="Proteomes" id="UP000595897">
    <property type="component" value="Chromosome"/>
</dbReference>
<keyword evidence="4" id="KW-1185">Reference proteome</keyword>
<keyword evidence="2" id="KW-0378">Hydrolase</keyword>
<dbReference type="InterPro" id="IPR050955">
    <property type="entry name" value="Plant_Biomass_Hydrol_Est"/>
</dbReference>
<evidence type="ECO:0000313" key="3">
    <source>
        <dbReference type="EMBL" id="BCN29201.1"/>
    </source>
</evidence>
<sequence>MKEVKQIEKTITNKYDLFYYISTKANTYTPAKTIYVCAPDKDVHSYETVERFAKESGWLLLAEEDGAVLVMPIAENGWVSQSPSLIAEIYDETRQKFPSKNGDSIPGRDGFIWCWETLIYLVGYVEGAIFAGNVTVTSPNRFAGIALINGVPNNYKSQSDPSDHWLVRNISSDYNVRNHDIPVCLWMLGNNELDMKEALAYFMHSNHITEDVELVEYEGVSTRIYKNREEEAAQIRVSVGSFTATPVLAPTIMIQFFNNFIRWKNAPDGTLKPYLSKTDFYNSSRYEQNSVTVNDIKYTYFTYLPEGTDKKNAAGLPVVFSAHGRGEPAWMFSTKNGWDKLCDETKEFILVLPDSPQNIWLFERDREVFSHIIEQLYEAYGIDRSRVYLTGFSNGGMITRQVGNHYPELFAAISPWNAPFRDEYKEIISKGYELPCFICAGDSDEKVEWDDLNNLLENMLKINNCAIREDTSNNHVRFISDEIRNASNYYTIENGYSEGERFQTFLYHNTEGKNRVCFTKMKNMPHGAVYEESRAAWKFLKRFSRPDGAKRVVEVENEYRRTN</sequence>
<dbReference type="SUPFAM" id="SSF53474">
    <property type="entry name" value="alpha/beta-Hydrolases"/>
    <property type="match status" value="2"/>
</dbReference>
<protein>
    <recommendedName>
        <fullName evidence="5">Poly(3-hydroxybutyrate) depolymerase</fullName>
    </recommendedName>
</protein>
<accession>A0A7R7EHZ0</accession>
<reference evidence="3 4" key="1">
    <citation type="submission" date="2020-11" db="EMBL/GenBank/DDBJ databases">
        <title>Draft genome sequencing of a Lachnospiraceae strain isolated from anoxic soil subjected to BSD treatment.</title>
        <authorList>
            <person name="Uek A."/>
            <person name="Tonouchi A."/>
        </authorList>
    </citation>
    <scope>NUCLEOTIDE SEQUENCE [LARGE SCALE GENOMIC DNA]</scope>
    <source>
        <strain evidence="3 4">TB5</strain>
    </source>
</reference>
<dbReference type="PANTHER" id="PTHR43037:SF5">
    <property type="entry name" value="FERULOYL ESTERASE"/>
    <property type="match status" value="1"/>
</dbReference>
<dbReference type="PANTHER" id="PTHR43037">
    <property type="entry name" value="UNNAMED PRODUCT-RELATED"/>
    <property type="match status" value="1"/>
</dbReference>
<evidence type="ECO:0000313" key="4">
    <source>
        <dbReference type="Proteomes" id="UP000595897"/>
    </source>
</evidence>
<organism evidence="3 4">
    <name type="scientific">Anaeromicropila herbilytica</name>
    <dbReference type="NCBI Taxonomy" id="2785025"/>
    <lineage>
        <taxon>Bacteria</taxon>
        <taxon>Bacillati</taxon>
        <taxon>Bacillota</taxon>
        <taxon>Clostridia</taxon>
        <taxon>Lachnospirales</taxon>
        <taxon>Lachnospiraceae</taxon>
        <taxon>Anaeromicropila</taxon>
    </lineage>
</organism>
<dbReference type="RefSeq" id="WP_271714489.1">
    <property type="nucleotide sequence ID" value="NZ_AP024169.1"/>
</dbReference>
<proteinExistence type="predicted"/>
<dbReference type="EMBL" id="AP024169">
    <property type="protein sequence ID" value="BCN29201.1"/>
    <property type="molecule type" value="Genomic_DNA"/>
</dbReference>
<evidence type="ECO:0000256" key="2">
    <source>
        <dbReference type="ARBA" id="ARBA00022801"/>
    </source>
</evidence>
<name>A0A7R7EHZ0_9FIRM</name>